<organism evidence="2 3">
    <name type="scientific">Paenibacillus montaniterrae</name>
    <dbReference type="NCBI Taxonomy" id="429341"/>
    <lineage>
        <taxon>Bacteria</taxon>
        <taxon>Bacillati</taxon>
        <taxon>Bacillota</taxon>
        <taxon>Bacilli</taxon>
        <taxon>Bacillales</taxon>
        <taxon>Paenibacillaceae</taxon>
        <taxon>Paenibacillus</taxon>
    </lineage>
</organism>
<evidence type="ECO:0008006" key="4">
    <source>
        <dbReference type="Google" id="ProtNLM"/>
    </source>
</evidence>
<dbReference type="EMBL" id="BOSE01000002">
    <property type="protein sequence ID" value="GIP16009.1"/>
    <property type="molecule type" value="Genomic_DNA"/>
</dbReference>
<keyword evidence="3" id="KW-1185">Reference proteome</keyword>
<evidence type="ECO:0000313" key="3">
    <source>
        <dbReference type="Proteomes" id="UP000683139"/>
    </source>
</evidence>
<evidence type="ECO:0000256" key="1">
    <source>
        <dbReference type="SAM" id="Phobius"/>
    </source>
</evidence>
<comment type="caution">
    <text evidence="2">The sequence shown here is derived from an EMBL/GenBank/DDBJ whole genome shotgun (WGS) entry which is preliminary data.</text>
</comment>
<feature type="transmembrane region" description="Helical" evidence="1">
    <location>
        <begin position="57"/>
        <end position="80"/>
    </location>
</feature>
<proteinExistence type="predicted"/>
<evidence type="ECO:0000313" key="2">
    <source>
        <dbReference type="EMBL" id="GIP16009.1"/>
    </source>
</evidence>
<keyword evidence="1" id="KW-0472">Membrane</keyword>
<accession>A0A919YPR8</accession>
<sequence length="118" mass="13150">MTSLLFKLITFPLGVLLASWLFPNVDYAAFYQPLLVGIIAAAVGVMLEYVILRRGTLWISTFSDLIVGWVLIYMVSSLLFKGAYVTIWGALATSAIIAVVDYFIHYYLLKKGLAKKHA</sequence>
<dbReference type="Pfam" id="PF10710">
    <property type="entry name" value="DUF2512"/>
    <property type="match status" value="1"/>
</dbReference>
<dbReference type="InterPro" id="IPR019649">
    <property type="entry name" value="DUF2512"/>
</dbReference>
<feature type="transmembrane region" description="Helical" evidence="1">
    <location>
        <begin position="86"/>
        <end position="109"/>
    </location>
</feature>
<dbReference type="Proteomes" id="UP000683139">
    <property type="component" value="Unassembled WGS sequence"/>
</dbReference>
<reference evidence="2" key="1">
    <citation type="submission" date="2021-03" db="EMBL/GenBank/DDBJ databases">
        <title>Antimicrobial resistance genes in bacteria isolated from Japanese honey, and their potential for conferring macrolide and lincosamide resistance in the American foulbrood pathogen Paenibacillus larvae.</title>
        <authorList>
            <person name="Okamoto M."/>
            <person name="Kumagai M."/>
            <person name="Kanamori H."/>
            <person name="Takamatsu D."/>
        </authorList>
    </citation>
    <scope>NUCLEOTIDE SEQUENCE</scope>
    <source>
        <strain evidence="2">J40TS1</strain>
    </source>
</reference>
<feature type="transmembrane region" description="Helical" evidence="1">
    <location>
        <begin position="5"/>
        <end position="23"/>
    </location>
</feature>
<feature type="transmembrane region" description="Helical" evidence="1">
    <location>
        <begin position="29"/>
        <end position="50"/>
    </location>
</feature>
<keyword evidence="1" id="KW-0812">Transmembrane</keyword>
<name>A0A919YPR8_9BACL</name>
<gene>
    <name evidence="2" type="ORF">J40TS1_16510</name>
</gene>
<protein>
    <recommendedName>
        <fullName evidence="4">DUF2512 family protein</fullName>
    </recommendedName>
</protein>
<dbReference type="RefSeq" id="WP_213514259.1">
    <property type="nucleotide sequence ID" value="NZ_BOSE01000002.1"/>
</dbReference>
<keyword evidence="1" id="KW-1133">Transmembrane helix</keyword>
<dbReference type="AlphaFoldDB" id="A0A919YPR8"/>